<organism evidence="2 3">
    <name type="scientific">Dipteronia dyeriana</name>
    <dbReference type="NCBI Taxonomy" id="168575"/>
    <lineage>
        <taxon>Eukaryota</taxon>
        <taxon>Viridiplantae</taxon>
        <taxon>Streptophyta</taxon>
        <taxon>Embryophyta</taxon>
        <taxon>Tracheophyta</taxon>
        <taxon>Spermatophyta</taxon>
        <taxon>Magnoliopsida</taxon>
        <taxon>eudicotyledons</taxon>
        <taxon>Gunneridae</taxon>
        <taxon>Pentapetalae</taxon>
        <taxon>rosids</taxon>
        <taxon>malvids</taxon>
        <taxon>Sapindales</taxon>
        <taxon>Sapindaceae</taxon>
        <taxon>Hippocastanoideae</taxon>
        <taxon>Acereae</taxon>
        <taxon>Dipteronia</taxon>
    </lineage>
</organism>
<sequence length="269" mass="30657">MQMPLIDGGPGFRDLELSNRALLAKQCWRLLKNPNSLAGRILKGCYYKDCNFLEAKKMVNASFVWNSLIWGKGLLEAGLRWSVGDGKSINIYKDKWVPRPSTFRILSPPKLNDQLISSSGGWNTNFIKQNFSDEDVNSILQIPIGCGSRGDNIIWHYNENGQYSVKSGYWLGHKLATTANTSNSSALNTWWNSLWRVKICMKVKIFVWKACQDWIPTKINIDGRGIKTNGICETCNTSYETTLHALWECSKLRKTRDEWYNNNAMTSLS</sequence>
<name>A0AAD9XD63_9ROSI</name>
<protein>
    <recommendedName>
        <fullName evidence="1">Reverse transcriptase zinc-binding domain-containing protein</fullName>
    </recommendedName>
</protein>
<gene>
    <name evidence="2" type="ORF">Ddye_010073</name>
</gene>
<reference evidence="2" key="1">
    <citation type="journal article" date="2023" name="Plant J.">
        <title>Genome sequences and population genomics provide insights into the demographic history, inbreeding, and mutation load of two 'living fossil' tree species of Dipteronia.</title>
        <authorList>
            <person name="Feng Y."/>
            <person name="Comes H.P."/>
            <person name="Chen J."/>
            <person name="Zhu S."/>
            <person name="Lu R."/>
            <person name="Zhang X."/>
            <person name="Li P."/>
            <person name="Qiu J."/>
            <person name="Olsen K.M."/>
            <person name="Qiu Y."/>
        </authorList>
    </citation>
    <scope>NUCLEOTIDE SEQUENCE</scope>
    <source>
        <strain evidence="2">KIB01</strain>
    </source>
</reference>
<dbReference type="InterPro" id="IPR026960">
    <property type="entry name" value="RVT-Znf"/>
</dbReference>
<keyword evidence="3" id="KW-1185">Reference proteome</keyword>
<dbReference type="AlphaFoldDB" id="A0AAD9XD63"/>
<proteinExistence type="predicted"/>
<comment type="caution">
    <text evidence="2">The sequence shown here is derived from an EMBL/GenBank/DDBJ whole genome shotgun (WGS) entry which is preliminary data.</text>
</comment>
<dbReference type="Proteomes" id="UP001280121">
    <property type="component" value="Unassembled WGS sequence"/>
</dbReference>
<evidence type="ECO:0000313" key="2">
    <source>
        <dbReference type="EMBL" id="KAK2657021.1"/>
    </source>
</evidence>
<dbReference type="EMBL" id="JANJYI010000003">
    <property type="protein sequence ID" value="KAK2657021.1"/>
    <property type="molecule type" value="Genomic_DNA"/>
</dbReference>
<evidence type="ECO:0000313" key="3">
    <source>
        <dbReference type="Proteomes" id="UP001280121"/>
    </source>
</evidence>
<feature type="domain" description="Reverse transcriptase zinc-binding" evidence="1">
    <location>
        <begin position="183"/>
        <end position="253"/>
    </location>
</feature>
<dbReference type="Pfam" id="PF13966">
    <property type="entry name" value="zf-RVT"/>
    <property type="match status" value="1"/>
</dbReference>
<accession>A0AAD9XD63</accession>
<evidence type="ECO:0000259" key="1">
    <source>
        <dbReference type="Pfam" id="PF13966"/>
    </source>
</evidence>